<feature type="compositionally biased region" description="Polar residues" evidence="6">
    <location>
        <begin position="703"/>
        <end position="720"/>
    </location>
</feature>
<evidence type="ECO:0000256" key="4">
    <source>
        <dbReference type="ARBA" id="ARBA00022801"/>
    </source>
</evidence>
<feature type="compositionally biased region" description="Polar residues" evidence="6">
    <location>
        <begin position="571"/>
        <end position="585"/>
    </location>
</feature>
<dbReference type="PROSITE" id="PS00972">
    <property type="entry name" value="USP_1"/>
    <property type="match status" value="1"/>
</dbReference>
<dbReference type="EMBL" id="CP119903">
    <property type="protein sequence ID" value="WFD23776.1"/>
    <property type="molecule type" value="Genomic_DNA"/>
</dbReference>
<dbReference type="AlphaFoldDB" id="A0AAF0EJ85"/>
<keyword evidence="5" id="KW-0833">Ubl conjugation pathway</keyword>
<dbReference type="SUPFAM" id="SSF54001">
    <property type="entry name" value="Cysteine proteinases"/>
    <property type="match status" value="1"/>
</dbReference>
<evidence type="ECO:0000256" key="3">
    <source>
        <dbReference type="ARBA" id="ARBA00022670"/>
    </source>
</evidence>
<feature type="compositionally biased region" description="Low complexity" evidence="6">
    <location>
        <begin position="902"/>
        <end position="916"/>
    </location>
</feature>
<dbReference type="GO" id="GO:0005829">
    <property type="term" value="C:cytosol"/>
    <property type="evidence" value="ECO:0007669"/>
    <property type="project" value="TreeGrafter"/>
</dbReference>
<feature type="compositionally biased region" description="Low complexity" evidence="6">
    <location>
        <begin position="8"/>
        <end position="22"/>
    </location>
</feature>
<dbReference type="InterPro" id="IPR028889">
    <property type="entry name" value="USP"/>
</dbReference>
<keyword evidence="4 5" id="KW-0378">Hydrolase</keyword>
<dbReference type="GO" id="GO:0004843">
    <property type="term" value="F:cysteine-type deubiquitinase activity"/>
    <property type="evidence" value="ECO:0007669"/>
    <property type="project" value="UniProtKB-UniRule"/>
</dbReference>
<evidence type="ECO:0000256" key="2">
    <source>
        <dbReference type="ARBA" id="ARBA00009085"/>
    </source>
</evidence>
<reference evidence="8" key="1">
    <citation type="submission" date="2023-03" db="EMBL/GenBank/DDBJ databases">
        <title>Mating type loci evolution in Malassezia.</title>
        <authorList>
            <person name="Coelho M.A."/>
        </authorList>
    </citation>
    <scope>NUCLEOTIDE SEQUENCE</scope>
    <source>
        <strain evidence="8">CBS 12830</strain>
    </source>
</reference>
<dbReference type="GO" id="GO:0016579">
    <property type="term" value="P:protein deubiquitination"/>
    <property type="evidence" value="ECO:0007669"/>
    <property type="project" value="InterPro"/>
</dbReference>
<evidence type="ECO:0000256" key="5">
    <source>
        <dbReference type="RuleBase" id="RU366025"/>
    </source>
</evidence>
<evidence type="ECO:0000256" key="1">
    <source>
        <dbReference type="ARBA" id="ARBA00000707"/>
    </source>
</evidence>
<feature type="region of interest" description="Disordered" evidence="6">
    <location>
        <begin position="517"/>
        <end position="585"/>
    </location>
</feature>
<dbReference type="GO" id="GO:0006508">
    <property type="term" value="P:proteolysis"/>
    <property type="evidence" value="ECO:0007669"/>
    <property type="project" value="UniProtKB-KW"/>
</dbReference>
<feature type="region of interest" description="Disordered" evidence="6">
    <location>
        <begin position="703"/>
        <end position="742"/>
    </location>
</feature>
<feature type="region of interest" description="Disordered" evidence="6">
    <location>
        <begin position="471"/>
        <end position="505"/>
    </location>
</feature>
<dbReference type="InterPro" id="IPR018200">
    <property type="entry name" value="USP_CS"/>
</dbReference>
<sequence>MASGQGLSSAANSSAPSDSTPSKLDLSNVKSFSKSRGPMKISPLNMQLQSSRMSGPRTPLTATLDSPIGVPGNVTMPPSYSAYGWTPTEWSRWGTDKGRSIHLSKKKSVLLGMENFGNTCYANSVLQALYHCRPFRGAMMEPEEELMSRLTPASTSTTQTMQYALTNLFHSMALTASRLAANPRSGHIKKFHMPSEGRTAAIIGDSVDRKALESFLGSLRNSSNLFDSTMHHDAHEFLNFLLNQVDEDLEKKQAKRLKEQPLASPTVEASKTFVNRLFQGVLTNETRCLSCETITSRDEEFLDLSINVSPYTSVSSCLRIFSDSEMLAGRNKFFCDTCSSLQEAEKRMKIKSSPNILALHLKRFRYDENINAYIKHACRVVFPLDLRLFNSSDESSNPDRLYELVAIVIHVGSGVHQGHYVSIVKIGSRWALFDDEEVQFIPESDISKYYGDAPETGSAYVLFYQTVSKDRTERDRQEMTMPGTPGSDVLMSPVSANFRPSSAPMARRSSASYNVFASSPLSPSPRHSALHPPASKPVATGPSSLNSPLSPLASHEPTTNALDETPEAEPESSSLSKNQDQTPFTMPSNAIKEAINIPAVTVIDSPNVSTMPVKEAAPAPAVTMQQPPVTEALAPVPAVTTQQSSVTDVPAPMVKLYDMPVNLGQPATMAESKPAENSVSQGPQASQEGTAAVPVMIPVGVSSTTSQKPEVTPPLSSNSDVIPAGATSSAPVPEAPATTTAAPLADAQPTTQKPTANAPPSTANNLEIVTVGSQQAKVTDEPAKGHVDAQVPPSLYQSGSTVNLSSVSMPWLQGSTTPASTMQPTQAPAGIRKSPSSAFMTTSPSQTAQNLPPTATSGPQTKPTLSLAMPNSQGPDAEVPGNASARRRPLSMFGAFPIRLPGQSGSSTSPSGNVTTEPSNVPQRRIYET</sequence>
<feature type="region of interest" description="Disordered" evidence="6">
    <location>
        <begin position="1"/>
        <end position="70"/>
    </location>
</feature>
<dbReference type="GO" id="GO:0005634">
    <property type="term" value="C:nucleus"/>
    <property type="evidence" value="ECO:0007669"/>
    <property type="project" value="TreeGrafter"/>
</dbReference>
<keyword evidence="3 5" id="KW-0645">Protease</keyword>
<feature type="region of interest" description="Disordered" evidence="6">
    <location>
        <begin position="814"/>
        <end position="929"/>
    </location>
</feature>
<evidence type="ECO:0000313" key="8">
    <source>
        <dbReference type="EMBL" id="WFD23776.1"/>
    </source>
</evidence>
<gene>
    <name evidence="8" type="ORF">MEQU1_002470</name>
</gene>
<evidence type="ECO:0000256" key="6">
    <source>
        <dbReference type="SAM" id="MobiDB-lite"/>
    </source>
</evidence>
<dbReference type="EC" id="3.4.19.12" evidence="5"/>
<keyword evidence="5" id="KW-0788">Thiol protease</keyword>
<feature type="compositionally biased region" description="Low complexity" evidence="6">
    <location>
        <begin position="726"/>
        <end position="742"/>
    </location>
</feature>
<dbReference type="PROSITE" id="PS00973">
    <property type="entry name" value="USP_2"/>
    <property type="match status" value="1"/>
</dbReference>
<feature type="compositionally biased region" description="Polar residues" evidence="6">
    <location>
        <begin position="834"/>
        <end position="874"/>
    </location>
</feature>
<dbReference type="PANTHER" id="PTHR24006:SF733">
    <property type="entry name" value="RE52890P"/>
    <property type="match status" value="1"/>
</dbReference>
<evidence type="ECO:0000259" key="7">
    <source>
        <dbReference type="PROSITE" id="PS50235"/>
    </source>
</evidence>
<comment type="catalytic activity">
    <reaction evidence="1 5">
        <text>Thiol-dependent hydrolysis of ester, thioester, amide, peptide and isopeptide bonds formed by the C-terminal Gly of ubiquitin (a 76-residue protein attached to proteins as an intracellular targeting signal).</text>
        <dbReference type="EC" id="3.4.19.12"/>
    </reaction>
</comment>
<dbReference type="Pfam" id="PF00443">
    <property type="entry name" value="UCH"/>
    <property type="match status" value="1"/>
</dbReference>
<dbReference type="PANTHER" id="PTHR24006">
    <property type="entry name" value="UBIQUITIN CARBOXYL-TERMINAL HYDROLASE"/>
    <property type="match status" value="1"/>
</dbReference>
<protein>
    <recommendedName>
        <fullName evidence="5">Ubiquitin carboxyl-terminal hydrolase</fullName>
        <ecNumber evidence="5">3.4.19.12</ecNumber>
    </recommendedName>
</protein>
<feature type="compositionally biased region" description="Polar residues" evidence="6">
    <location>
        <begin position="44"/>
        <end position="53"/>
    </location>
</feature>
<dbReference type="InterPro" id="IPR001394">
    <property type="entry name" value="Peptidase_C19_UCH"/>
</dbReference>
<dbReference type="InterPro" id="IPR050164">
    <property type="entry name" value="Peptidase_C19"/>
</dbReference>
<dbReference type="PROSITE" id="PS50235">
    <property type="entry name" value="USP_3"/>
    <property type="match status" value="1"/>
</dbReference>
<feature type="region of interest" description="Disordered" evidence="6">
    <location>
        <begin position="668"/>
        <end position="689"/>
    </location>
</feature>
<dbReference type="InterPro" id="IPR038765">
    <property type="entry name" value="Papain-like_cys_pep_sf"/>
</dbReference>
<evidence type="ECO:0000313" key="9">
    <source>
        <dbReference type="Proteomes" id="UP001214415"/>
    </source>
</evidence>
<feature type="compositionally biased region" description="Polar residues" evidence="6">
    <location>
        <begin position="675"/>
        <end position="689"/>
    </location>
</feature>
<name>A0AAF0EJ85_9BASI</name>
<feature type="compositionally biased region" description="Polar residues" evidence="6">
    <location>
        <begin position="814"/>
        <end position="826"/>
    </location>
</feature>
<dbReference type="Proteomes" id="UP001214415">
    <property type="component" value="Chromosome 4"/>
</dbReference>
<dbReference type="Gene3D" id="3.90.70.10">
    <property type="entry name" value="Cysteine proteinases"/>
    <property type="match status" value="1"/>
</dbReference>
<keyword evidence="9" id="KW-1185">Reference proteome</keyword>
<dbReference type="CDD" id="cd02663">
    <property type="entry name" value="Peptidase_C19G"/>
    <property type="match status" value="1"/>
</dbReference>
<feature type="compositionally biased region" description="Low complexity" evidence="6">
    <location>
        <begin position="542"/>
        <end position="554"/>
    </location>
</feature>
<organism evidence="8 9">
    <name type="scientific">Malassezia equina</name>
    <dbReference type="NCBI Taxonomy" id="1381935"/>
    <lineage>
        <taxon>Eukaryota</taxon>
        <taxon>Fungi</taxon>
        <taxon>Dikarya</taxon>
        <taxon>Basidiomycota</taxon>
        <taxon>Ustilaginomycotina</taxon>
        <taxon>Malasseziomycetes</taxon>
        <taxon>Malasseziales</taxon>
        <taxon>Malasseziaceae</taxon>
        <taxon>Malassezia</taxon>
    </lineage>
</organism>
<accession>A0AAF0EJ85</accession>
<feature type="domain" description="USP" evidence="7">
    <location>
        <begin position="111"/>
        <end position="467"/>
    </location>
</feature>
<proteinExistence type="inferred from homology"/>
<comment type="similarity">
    <text evidence="2 5">Belongs to the peptidase C19 family.</text>
</comment>